<accession>A0A0S7C2Q4</accession>
<dbReference type="OrthoDB" id="1524741at2"/>
<dbReference type="GO" id="GO:0005886">
    <property type="term" value="C:plasma membrane"/>
    <property type="evidence" value="ECO:0007669"/>
    <property type="project" value="TreeGrafter"/>
</dbReference>
<gene>
    <name evidence="2" type="ORF">TBC1_111265</name>
</gene>
<evidence type="ECO:0000256" key="1">
    <source>
        <dbReference type="SAM" id="Phobius"/>
    </source>
</evidence>
<keyword evidence="1" id="KW-0472">Membrane</keyword>
<feature type="transmembrane region" description="Helical" evidence="1">
    <location>
        <begin position="311"/>
        <end position="332"/>
    </location>
</feature>
<dbReference type="STRING" id="1678841.TBC1_111265"/>
<dbReference type="AlphaFoldDB" id="A0A0S7C2Q4"/>
<proteinExistence type="predicted"/>
<evidence type="ECO:0000313" key="2">
    <source>
        <dbReference type="EMBL" id="GAP43123.1"/>
    </source>
</evidence>
<dbReference type="Proteomes" id="UP000053091">
    <property type="component" value="Unassembled WGS sequence"/>
</dbReference>
<dbReference type="InterPro" id="IPR050445">
    <property type="entry name" value="Bact_polysacc_biosynth/exp"/>
</dbReference>
<dbReference type="EMBL" id="DF968182">
    <property type="protein sequence ID" value="GAP43123.1"/>
    <property type="molecule type" value="Genomic_DNA"/>
</dbReference>
<dbReference type="GO" id="GO:0004713">
    <property type="term" value="F:protein tyrosine kinase activity"/>
    <property type="evidence" value="ECO:0007669"/>
    <property type="project" value="TreeGrafter"/>
</dbReference>
<keyword evidence="1" id="KW-0812">Transmembrane</keyword>
<keyword evidence="1" id="KW-1133">Transmembrane helix</keyword>
<reference evidence="2" key="1">
    <citation type="journal article" date="2015" name="Genome Announc.">
        <title>Draft Genome Sequence of Bacteroidales Strain TBC1, a Novel Isolate from a Methanogenic Wastewater Treatment System.</title>
        <authorList>
            <person name="Tourlousse D.M."/>
            <person name="Matsuura N."/>
            <person name="Sun L."/>
            <person name="Toyonaga M."/>
            <person name="Kuroda K."/>
            <person name="Ohashi A."/>
            <person name="Cruz R."/>
            <person name="Yamaguchi T."/>
            <person name="Sekiguchi Y."/>
        </authorList>
    </citation>
    <scope>NUCLEOTIDE SEQUENCE [LARGE SCALE GENOMIC DNA]</scope>
    <source>
        <strain evidence="2">TBC1</strain>
    </source>
</reference>
<feature type="transmembrane region" description="Helical" evidence="1">
    <location>
        <begin position="28"/>
        <end position="52"/>
    </location>
</feature>
<evidence type="ECO:0000313" key="3">
    <source>
        <dbReference type="Proteomes" id="UP000053091"/>
    </source>
</evidence>
<sequence length="349" mass="39988">MSENKLSEIRDFDSTSLGMFLFSWRKHLIIISLSAAILAAVFSSSLFITPLYRSTVVLFPVSSNSVSRALLSDQPAAKTDILEFGEDEQTEQMLQILSSSKIRDKVVEKFDLMKHYRINPRSKYKNTELHRQYESNITFRRTEFMAVRISVLDRDPQMAADIANTISELLDSTKNAMQRERAMKGFAIVEQEYLKLRDDIAKMEDSLRVIRELGVYDYESQSEMFNQQLAIEIARGNERGIASLESKLNLLAKYGGAYVSLRDMLEHEKKQLSYLKARYEEAKVDATETLPQKFVVESAYKAEKKSYPVRWIIVLVSTLAAFLISVIVIITIEKLPAFNALKKNSFSKK</sequence>
<dbReference type="RefSeq" id="WP_062039885.1">
    <property type="nucleotide sequence ID" value="NZ_DF968182.1"/>
</dbReference>
<organism evidence="2">
    <name type="scientific">Lentimicrobium saccharophilum</name>
    <dbReference type="NCBI Taxonomy" id="1678841"/>
    <lineage>
        <taxon>Bacteria</taxon>
        <taxon>Pseudomonadati</taxon>
        <taxon>Bacteroidota</taxon>
        <taxon>Bacteroidia</taxon>
        <taxon>Bacteroidales</taxon>
        <taxon>Lentimicrobiaceae</taxon>
        <taxon>Lentimicrobium</taxon>
    </lineage>
</organism>
<protein>
    <submittedName>
        <fullName evidence="2">Chain length determinant protein</fullName>
    </submittedName>
</protein>
<keyword evidence="3" id="KW-1185">Reference proteome</keyword>
<name>A0A0S7C2Q4_9BACT</name>
<dbReference type="PANTHER" id="PTHR32309:SF13">
    <property type="entry name" value="FERRIC ENTEROBACTIN TRANSPORT PROTEIN FEPE"/>
    <property type="match status" value="1"/>
</dbReference>
<dbReference type="PANTHER" id="PTHR32309">
    <property type="entry name" value="TYROSINE-PROTEIN KINASE"/>
    <property type="match status" value="1"/>
</dbReference>